<protein>
    <submittedName>
        <fullName evidence="4">BBS1 domain-containing protein</fullName>
    </submittedName>
</protein>
<dbReference type="GO" id="GO:0005930">
    <property type="term" value="C:axoneme"/>
    <property type="evidence" value="ECO:0007669"/>
    <property type="project" value="TreeGrafter"/>
</dbReference>
<name>A0A7E4V3X9_PANRE</name>
<dbReference type="GO" id="GO:0005119">
    <property type="term" value="F:smoothened binding"/>
    <property type="evidence" value="ECO:0007669"/>
    <property type="project" value="TreeGrafter"/>
</dbReference>
<evidence type="ECO:0000259" key="2">
    <source>
        <dbReference type="Pfam" id="PF23304"/>
    </source>
</evidence>
<dbReference type="GO" id="GO:0034464">
    <property type="term" value="C:BBSome"/>
    <property type="evidence" value="ECO:0007669"/>
    <property type="project" value="InterPro"/>
</dbReference>
<reference evidence="4" key="2">
    <citation type="submission" date="2020-10" db="UniProtKB">
        <authorList>
            <consortium name="WormBaseParasite"/>
        </authorList>
    </citation>
    <scope>IDENTIFICATION</scope>
</reference>
<dbReference type="GO" id="GO:0005113">
    <property type="term" value="F:patched binding"/>
    <property type="evidence" value="ECO:0007669"/>
    <property type="project" value="TreeGrafter"/>
</dbReference>
<dbReference type="Proteomes" id="UP000492821">
    <property type="component" value="Unassembled WGS sequence"/>
</dbReference>
<dbReference type="GO" id="GO:1905515">
    <property type="term" value="P:non-motile cilium assembly"/>
    <property type="evidence" value="ECO:0007669"/>
    <property type="project" value="InterPro"/>
</dbReference>
<organism evidence="3 4">
    <name type="scientific">Panagrellus redivivus</name>
    <name type="common">Microworm</name>
    <dbReference type="NCBI Taxonomy" id="6233"/>
    <lineage>
        <taxon>Eukaryota</taxon>
        <taxon>Metazoa</taxon>
        <taxon>Ecdysozoa</taxon>
        <taxon>Nematoda</taxon>
        <taxon>Chromadorea</taxon>
        <taxon>Rhabditida</taxon>
        <taxon>Tylenchina</taxon>
        <taxon>Panagrolaimomorpha</taxon>
        <taxon>Panagrolaimoidea</taxon>
        <taxon>Panagrolaimidae</taxon>
        <taxon>Panagrellus</taxon>
    </lineage>
</organism>
<reference evidence="3" key="1">
    <citation type="journal article" date="2013" name="Genetics">
        <title>The draft genome and transcriptome of Panagrellus redivivus are shaped by the harsh demands of a free-living lifestyle.</title>
        <authorList>
            <person name="Srinivasan J."/>
            <person name="Dillman A.R."/>
            <person name="Macchietto M.G."/>
            <person name="Heikkinen L."/>
            <person name="Lakso M."/>
            <person name="Fracchia K.M."/>
            <person name="Antoshechkin I."/>
            <person name="Mortazavi A."/>
            <person name="Wong G."/>
            <person name="Sternberg P.W."/>
        </authorList>
    </citation>
    <scope>NUCLEOTIDE SEQUENCE [LARGE SCALE GENOMIC DNA]</scope>
    <source>
        <strain evidence="3">MT8872</strain>
    </source>
</reference>
<evidence type="ECO:0000313" key="3">
    <source>
        <dbReference type="Proteomes" id="UP000492821"/>
    </source>
</evidence>
<dbReference type="InterPro" id="IPR056419">
    <property type="entry name" value="GAE_BBS1"/>
</dbReference>
<dbReference type="GO" id="GO:0005813">
    <property type="term" value="C:centrosome"/>
    <property type="evidence" value="ECO:0007669"/>
    <property type="project" value="TreeGrafter"/>
</dbReference>
<dbReference type="InterPro" id="IPR032728">
    <property type="entry name" value="BBS1_N"/>
</dbReference>
<dbReference type="InterPro" id="IPR028784">
    <property type="entry name" value="BBS1"/>
</dbReference>
<dbReference type="GO" id="GO:0061512">
    <property type="term" value="P:protein localization to cilium"/>
    <property type="evidence" value="ECO:0007669"/>
    <property type="project" value="TreeGrafter"/>
</dbReference>
<dbReference type="AlphaFoldDB" id="A0A7E4V3X9"/>
<dbReference type="PANTHER" id="PTHR20870">
    <property type="entry name" value="BARDET-BIEDL SYNDROME 1 PROTEIN"/>
    <property type="match status" value="1"/>
</dbReference>
<feature type="domain" description="Bardet-Biedl syndrome 1 protein GAE" evidence="2">
    <location>
        <begin position="505"/>
        <end position="607"/>
    </location>
</feature>
<dbReference type="PANTHER" id="PTHR20870:SF0">
    <property type="entry name" value="BARDET-BIEDL SYNDROME 1 PROTEIN"/>
    <property type="match status" value="1"/>
</dbReference>
<dbReference type="WBParaSite" id="Pan_g16322.t1">
    <property type="protein sequence ID" value="Pan_g16322.t1"/>
    <property type="gene ID" value="Pan_g16322"/>
</dbReference>
<accession>A0A7E4V3X9</accession>
<evidence type="ECO:0000259" key="1">
    <source>
        <dbReference type="Pfam" id="PF14779"/>
    </source>
</evidence>
<evidence type="ECO:0000313" key="4">
    <source>
        <dbReference type="WBParaSite" id="Pan_g16322.t1"/>
    </source>
</evidence>
<dbReference type="Pfam" id="PF14779">
    <property type="entry name" value="BBS1"/>
    <property type="match status" value="1"/>
</dbReference>
<feature type="domain" description="Bardet-Biedl syndrome 1 N-terminal" evidence="1">
    <location>
        <begin position="10"/>
        <end position="268"/>
    </location>
</feature>
<keyword evidence="3" id="KW-1185">Reference proteome</keyword>
<dbReference type="Pfam" id="PF23304">
    <property type="entry name" value="GAE_BBS1"/>
    <property type="match status" value="1"/>
</dbReference>
<proteinExistence type="predicted"/>
<sequence length="610" mass="69490">MAFNSDERRWVRALWEPALNIETIKQNIAVGNFSSGEASLIVVDSPYGAAKRLVHMKGLTLASDVALPSEPVGIVPFVVDNGVAPCVAVAIQSSLLVYRNMRPYYRYNIPFSEGEDLPPGEAYLWEQAVVKEAIDAEKLNQNLTEIRLSNGILKMSFQSQFFLTSTPQIQAMILAEAIETYKNLGKRPTLNNVTITCLTTMKKDASVDEVDVLVIGTDLGKIYFVDGQTYQLLEKIQLPPDFTPYKLITAGEFMEDSEFHLFVICRGREEVLLLTKSSNNGIHVKKEIYLKSFVVTAVVTKMKHIVFGTRDQRLLWYNLKGKKQKELQLTDRIIDMEVFYHDARNYSGILIAFPQKVEIHLEPSYMCLDTLKIFEESHIQSISWIKYGKYGREPEVLLVGFGLPVDKCSDNSGMAIYMFRRTATLEAVGIVGPPVPKRKLQIPKRTKVFVENAEREINNAKHMHASYQRDMFLLRLKITKEYHNLSLQSHGAVPMSSEAEAFDISLDINGFGPSFLINIKLRANAEMPEKPTKRYFVFKYDHSLYHFDYTIIPVPDILHQNNEITFANNVKCLNPEKDLRGDVKVYLINALKRPPVWQTSFEMPLSEKPQ</sequence>